<reference evidence="3 4" key="1">
    <citation type="submission" date="2020-08" db="EMBL/GenBank/DDBJ databases">
        <title>Genomic Encyclopedia of Type Strains, Phase IV (KMG-IV): sequencing the most valuable type-strain genomes for metagenomic binning, comparative biology and taxonomic classification.</title>
        <authorList>
            <person name="Goeker M."/>
        </authorList>
    </citation>
    <scope>NUCLEOTIDE SEQUENCE [LARGE SCALE GENOMIC DNA]</scope>
    <source>
        <strain evidence="3 4">DSM 23447</strain>
    </source>
</reference>
<dbReference type="PANTHER" id="PTHR42850:SF2">
    <property type="entry name" value="BLL5683 PROTEIN"/>
    <property type="match status" value="1"/>
</dbReference>
<comment type="caution">
    <text evidence="3">The sequence shown here is derived from an EMBL/GenBank/DDBJ whole genome shotgun (WGS) entry which is preliminary data.</text>
</comment>
<protein>
    <submittedName>
        <fullName evidence="3">Putative phosphodiesterase</fullName>
    </submittedName>
</protein>
<dbReference type="GO" id="GO:0016791">
    <property type="term" value="F:phosphatase activity"/>
    <property type="evidence" value="ECO:0007669"/>
    <property type="project" value="TreeGrafter"/>
</dbReference>
<dbReference type="Pfam" id="PF12850">
    <property type="entry name" value="Metallophos_2"/>
    <property type="match status" value="1"/>
</dbReference>
<dbReference type="Gene3D" id="3.60.21.10">
    <property type="match status" value="1"/>
</dbReference>
<dbReference type="AlphaFoldDB" id="A0A7W6ILN0"/>
<accession>A0A7W6ILN0</accession>
<name>A0A7W6ILN0_9HYPH</name>
<proteinExistence type="inferred from homology"/>
<dbReference type="EMBL" id="JACIEW010000003">
    <property type="protein sequence ID" value="MBB4051859.1"/>
    <property type="molecule type" value="Genomic_DNA"/>
</dbReference>
<dbReference type="InterPro" id="IPR029052">
    <property type="entry name" value="Metallo-depent_PP-like"/>
</dbReference>
<evidence type="ECO:0000256" key="1">
    <source>
        <dbReference type="ARBA" id="ARBA00008950"/>
    </source>
</evidence>
<dbReference type="RefSeq" id="WP_183310597.1">
    <property type="nucleotide sequence ID" value="NZ_JACIEW010000003.1"/>
</dbReference>
<dbReference type="InterPro" id="IPR050126">
    <property type="entry name" value="Ap4A_hydrolase"/>
</dbReference>
<evidence type="ECO:0000313" key="4">
    <source>
        <dbReference type="Proteomes" id="UP000547011"/>
    </source>
</evidence>
<comment type="similarity">
    <text evidence="1">Belongs to the metallophosphoesterase superfamily. YfcE family.</text>
</comment>
<sequence length="241" mass="25978">MRIAVLSDIHGNVPALDAVLQDIERHGVEAIVCLGDHVSGPIDPAGAAERVMALGATAIRGNHDRWVVDPSLRHEPWSVDEFARAQMSAHQMGWLAGLPATAKLGDAVFMCHGTPSSDEKPWLDNFFDGRNTVLPSEAEVEREAVGLDQPVILCGHTHIARTLRLSDGRLLVNPGSVGMQMVRGSPDAHYAIVERRLGKWQTALISVPYDTEAAARLAKENGFAGWGDAIRFGWAGPESLG</sequence>
<evidence type="ECO:0000259" key="2">
    <source>
        <dbReference type="Pfam" id="PF12850"/>
    </source>
</evidence>
<dbReference type="Proteomes" id="UP000547011">
    <property type="component" value="Unassembled WGS sequence"/>
</dbReference>
<dbReference type="InterPro" id="IPR024654">
    <property type="entry name" value="Calcineurin-like_PHP_lpxH"/>
</dbReference>
<dbReference type="PANTHER" id="PTHR42850">
    <property type="entry name" value="METALLOPHOSPHOESTERASE"/>
    <property type="match status" value="1"/>
</dbReference>
<dbReference type="PIRSF" id="PIRSF000883">
    <property type="entry name" value="Pesterase_MJ0912"/>
    <property type="match status" value="1"/>
</dbReference>
<dbReference type="InterPro" id="IPR011152">
    <property type="entry name" value="Pesterase_MJ0912"/>
</dbReference>
<evidence type="ECO:0000313" key="3">
    <source>
        <dbReference type="EMBL" id="MBB4051859.1"/>
    </source>
</evidence>
<dbReference type="GO" id="GO:0005737">
    <property type="term" value="C:cytoplasm"/>
    <property type="evidence" value="ECO:0007669"/>
    <property type="project" value="TreeGrafter"/>
</dbReference>
<dbReference type="SUPFAM" id="SSF56300">
    <property type="entry name" value="Metallo-dependent phosphatases"/>
    <property type="match status" value="1"/>
</dbReference>
<organism evidence="3 4">
    <name type="scientific">Devosia subaequoris</name>
    <dbReference type="NCBI Taxonomy" id="395930"/>
    <lineage>
        <taxon>Bacteria</taxon>
        <taxon>Pseudomonadati</taxon>
        <taxon>Pseudomonadota</taxon>
        <taxon>Alphaproteobacteria</taxon>
        <taxon>Hyphomicrobiales</taxon>
        <taxon>Devosiaceae</taxon>
        <taxon>Devosia</taxon>
    </lineage>
</organism>
<feature type="domain" description="Calcineurin-like phosphoesterase" evidence="2">
    <location>
        <begin position="1"/>
        <end position="194"/>
    </location>
</feature>
<dbReference type="CDD" id="cd00838">
    <property type="entry name" value="MPP_superfamily"/>
    <property type="match status" value="1"/>
</dbReference>
<keyword evidence="4" id="KW-1185">Reference proteome</keyword>
<gene>
    <name evidence="3" type="ORF">GGR20_001501</name>
</gene>